<evidence type="ECO:0000256" key="12">
    <source>
        <dbReference type="SAM" id="Phobius"/>
    </source>
</evidence>
<dbReference type="GO" id="GO:0016780">
    <property type="term" value="F:phosphotransferase activity, for other substituted phosphate groups"/>
    <property type="evidence" value="ECO:0000318"/>
    <property type="project" value="GO_Central"/>
</dbReference>
<dbReference type="GO" id="GO:0005840">
    <property type="term" value="C:ribosome"/>
    <property type="evidence" value="ECO:0007669"/>
    <property type="project" value="UniProtKB-KW"/>
</dbReference>
<dbReference type="InterPro" id="IPR001971">
    <property type="entry name" value="Ribosomal_uS11"/>
</dbReference>
<feature type="transmembrane region" description="Helical" evidence="12">
    <location>
        <begin position="367"/>
        <end position="386"/>
    </location>
</feature>
<dbReference type="PROSITE" id="PS00054">
    <property type="entry name" value="RIBOSOMAL_S11"/>
    <property type="match status" value="1"/>
</dbReference>
<sequence>MLVMRSQSCGSNLDLNSDFYRLGVSQFRKGSLNLKFQRLLINFHHLRLSSHFPVKIRRSSARRYGFCLPPRLFQVRAMDDDVGVSSFHDWGDNNGAVEYRFSSSEGEDSDGDILLQPITDVDLPTSKEQLYSADDTVRTHQLTMLGRAYKRKRIKYGILNNIGLIMFSTVLLSLVDCCAWKIVRLPLAPLYLMRPFLISAVAVSCVGYVCVPLFRSLKLHSVIRKEGPARHSSKKGTATMGGLYFIPIGVIVAEIIVGFSSLEVLGASAATLTFAAIGLLDDLISMRNNNVGLSARFRIMLEVAAGTFFSFWLYASDISSPYSMKTVVPLPAPLGLICLGRLYPFLTSFCFASMANGINLTDGLDGLAGGTATLAFIAMAIAVLPICSELSIFGASMAGACAGFLLHNRYKASIFMGDTGALALGGALASMAACTGMFFPLFISSGVFVLEALSVILQVSFFKTTKHFLGTGHRLFRMAPLHHHLELCGVKEPVIVAGAYVFSCILALTAGYVGLASSKRRTREPKEETVTLGPSVREGELVFGVAHIFASFNDTFIHVTDLSGRETMVRITGGMKVKADRDESSPYAAMLAAQDVSQRCKELGINALHIKLRATGGNKTKTPGPGAQSALRALARSGMKIGRIEDVTPIPTDSTRRKGGRRGRRL</sequence>
<evidence type="ECO:0000256" key="9">
    <source>
        <dbReference type="ARBA" id="ARBA00023274"/>
    </source>
</evidence>
<proteinExistence type="evidence at protein level"/>
<feature type="transmembrane region" description="Helical" evidence="12">
    <location>
        <begin position="422"/>
        <end position="443"/>
    </location>
</feature>
<dbReference type="PROSITE" id="PS01348">
    <property type="entry name" value="MRAY_2"/>
    <property type="match status" value="1"/>
</dbReference>
<feature type="transmembrane region" description="Helical" evidence="12">
    <location>
        <begin position="392"/>
        <end position="410"/>
    </location>
</feature>
<keyword evidence="8 12" id="KW-0472">Membrane</keyword>
<keyword evidence="7 12" id="KW-1133">Transmembrane helix</keyword>
<feature type="transmembrane region" description="Helical" evidence="12">
    <location>
        <begin position="296"/>
        <end position="314"/>
    </location>
</feature>
<dbReference type="HAMAP" id="MF_01310">
    <property type="entry name" value="Ribosomal_uS11"/>
    <property type="match status" value="1"/>
</dbReference>
<dbReference type="GO" id="GO:0005886">
    <property type="term" value="C:plasma membrane"/>
    <property type="evidence" value="ECO:0000318"/>
    <property type="project" value="GO_Central"/>
</dbReference>
<evidence type="ECO:0000313" key="14">
    <source>
        <dbReference type="Proteomes" id="UP000004994"/>
    </source>
</evidence>
<organism evidence="13">
    <name type="scientific">Solanum lycopersicum</name>
    <name type="common">Tomato</name>
    <name type="synonym">Lycopersicon esculentum</name>
    <dbReference type="NCBI Taxonomy" id="4081"/>
    <lineage>
        <taxon>Eukaryota</taxon>
        <taxon>Viridiplantae</taxon>
        <taxon>Streptophyta</taxon>
        <taxon>Embryophyta</taxon>
        <taxon>Tracheophyta</taxon>
        <taxon>Spermatophyta</taxon>
        <taxon>Magnoliopsida</taxon>
        <taxon>eudicotyledons</taxon>
        <taxon>Gunneridae</taxon>
        <taxon>Pentapetalae</taxon>
        <taxon>asterids</taxon>
        <taxon>lamiids</taxon>
        <taxon>Solanales</taxon>
        <taxon>Solanaceae</taxon>
        <taxon>Solanoideae</taxon>
        <taxon>Solaneae</taxon>
        <taxon>Solanum</taxon>
        <taxon>Solanum subgen. Lycopersicon</taxon>
    </lineage>
</organism>
<evidence type="ECO:0000256" key="6">
    <source>
        <dbReference type="ARBA" id="ARBA00022980"/>
    </source>
</evidence>
<dbReference type="Gramene" id="Solyc02g070560.3.1">
    <property type="protein sequence ID" value="Solyc02g070560.3.1"/>
    <property type="gene ID" value="Solyc02g070560.3"/>
</dbReference>
<dbReference type="PANTHER" id="PTHR22926:SF5">
    <property type="entry name" value="PHOSPHO-N-ACETYLMURAMOYL-PENTAPEPTIDE-TRANSFERASE HOMOLOG"/>
    <property type="match status" value="1"/>
</dbReference>
<dbReference type="SUPFAM" id="SSF53137">
    <property type="entry name" value="Translational machinery components"/>
    <property type="match status" value="1"/>
</dbReference>
<evidence type="ECO:0000256" key="5">
    <source>
        <dbReference type="ARBA" id="ARBA00022692"/>
    </source>
</evidence>
<keyword evidence="5 12" id="KW-0812">Transmembrane</keyword>
<dbReference type="NCBIfam" id="TIGR00445">
    <property type="entry name" value="mraY"/>
    <property type="match status" value="1"/>
</dbReference>
<dbReference type="GO" id="GO:0044038">
    <property type="term" value="P:cell wall macromolecule biosynthetic process"/>
    <property type="evidence" value="ECO:0000318"/>
    <property type="project" value="GO_Central"/>
</dbReference>
<dbReference type="SMR" id="A0A3Q7F2G2"/>
<dbReference type="InterPro" id="IPR036967">
    <property type="entry name" value="Ribosomal_uS11_sf"/>
</dbReference>
<dbReference type="Gene3D" id="3.30.420.80">
    <property type="entry name" value="Ribosomal protein S11"/>
    <property type="match status" value="1"/>
</dbReference>
<reference evidence="13" key="1">
    <citation type="journal article" date="2012" name="Nature">
        <title>The tomato genome sequence provides insights into fleshy fruit evolution.</title>
        <authorList>
            <consortium name="Tomato Genome Consortium"/>
        </authorList>
    </citation>
    <scope>NUCLEOTIDE SEQUENCE [LARGE SCALE GENOMIC DNA]</scope>
    <source>
        <strain evidence="13">cv. Heinz 1706</strain>
    </source>
</reference>
<evidence type="ECO:0000256" key="1">
    <source>
        <dbReference type="ARBA" id="ARBA00004141"/>
    </source>
</evidence>
<feature type="transmembrane region" description="Helical" evidence="12">
    <location>
        <begin position="195"/>
        <end position="217"/>
    </location>
</feature>
<dbReference type="PANTHER" id="PTHR22926">
    <property type="entry name" value="PHOSPHO-N-ACETYLMURAMOYL-PENTAPEPTIDE-TRANSFERASE"/>
    <property type="match status" value="1"/>
</dbReference>
<dbReference type="PaxDb" id="4081-Solyc02g070560.2.1"/>
<dbReference type="OMA" id="HDKCSAT"/>
<feature type="region of interest" description="Disordered" evidence="11">
    <location>
        <begin position="646"/>
        <end position="666"/>
    </location>
</feature>
<name>A0A3Q7F2G2_SOLLC</name>
<protein>
    <submittedName>
        <fullName evidence="13">Uncharacterized protein</fullName>
    </submittedName>
</protein>
<dbReference type="InterPro" id="IPR018102">
    <property type="entry name" value="Ribosomal_uS11_CS"/>
</dbReference>
<dbReference type="FunCoup" id="A0A3Q7F2G2">
    <property type="interactions" value="21"/>
</dbReference>
<evidence type="ECO:0000256" key="3">
    <source>
        <dbReference type="ARBA" id="ARBA00006194"/>
    </source>
</evidence>
<dbReference type="InterPro" id="IPR003524">
    <property type="entry name" value="PNAcMuramoyl-5peptid_Trfase"/>
</dbReference>
<keyword evidence="4" id="KW-0808">Transferase</keyword>
<dbReference type="GO" id="GO:0071555">
    <property type="term" value="P:cell wall organization"/>
    <property type="evidence" value="ECO:0000318"/>
    <property type="project" value="GO_Central"/>
</dbReference>
<dbReference type="InterPro" id="IPR000715">
    <property type="entry name" value="Glycosyl_transferase_4"/>
</dbReference>
<reference evidence="13" key="2">
    <citation type="submission" date="2019-01" db="UniProtKB">
        <authorList>
            <consortium name="EnsemblPlants"/>
        </authorList>
    </citation>
    <scope>IDENTIFICATION</scope>
    <source>
        <strain evidence="13">cv. Heinz 1706</strain>
    </source>
</reference>
<dbReference type="AlphaFoldDB" id="A0A3Q7F2G2"/>
<dbReference type="GO" id="GO:0006412">
    <property type="term" value="P:translation"/>
    <property type="evidence" value="ECO:0007669"/>
    <property type="project" value="InterPro"/>
</dbReference>
<evidence type="ECO:0007829" key="15">
    <source>
        <dbReference type="PDB" id="7QIX"/>
    </source>
</evidence>
<dbReference type="CDD" id="cd06852">
    <property type="entry name" value="GT_MraY"/>
    <property type="match status" value="1"/>
</dbReference>
<dbReference type="InParanoid" id="A0A3Q7F2G2"/>
<feature type="transmembrane region" description="Helical" evidence="12">
    <location>
        <begin position="238"/>
        <end position="259"/>
    </location>
</feature>
<feature type="transmembrane region" description="Helical" evidence="12">
    <location>
        <begin position="158"/>
        <end position="183"/>
    </location>
</feature>
<keyword evidence="6 10" id="KW-0689">Ribosomal protein</keyword>
<dbReference type="InterPro" id="IPR018480">
    <property type="entry name" value="PNAcMuramoyl-5peptid_Trfase_CS"/>
</dbReference>
<dbReference type="HAMAP" id="MF_00038">
    <property type="entry name" value="MraY"/>
    <property type="match status" value="1"/>
</dbReference>
<evidence type="ECO:0000256" key="2">
    <source>
        <dbReference type="ARBA" id="ARBA00005583"/>
    </source>
</evidence>
<keyword evidence="9 10" id="KW-0687">Ribonucleoprotein</keyword>
<dbReference type="STRING" id="4081.A0A3Q7F2G2"/>
<dbReference type="GO" id="GO:0003735">
    <property type="term" value="F:structural constituent of ribosome"/>
    <property type="evidence" value="ECO:0007669"/>
    <property type="project" value="InterPro"/>
</dbReference>
<feature type="transmembrane region" description="Helical" evidence="12">
    <location>
        <begin position="334"/>
        <end position="355"/>
    </location>
</feature>
<dbReference type="FunFam" id="3.30.420.80:FF:000002">
    <property type="entry name" value="40S ribosomal protein S14"/>
    <property type="match status" value="1"/>
</dbReference>
<evidence type="ECO:0000256" key="4">
    <source>
        <dbReference type="ARBA" id="ARBA00022679"/>
    </source>
</evidence>
<feature type="transmembrane region" description="Helical" evidence="12">
    <location>
        <begin position="265"/>
        <end position="284"/>
    </location>
</feature>
<keyword evidence="15" id="KW-0002">3D-structure</keyword>
<dbReference type="NCBIfam" id="NF007176">
    <property type="entry name" value="PRK09607.1"/>
    <property type="match status" value="1"/>
</dbReference>
<evidence type="ECO:0000256" key="7">
    <source>
        <dbReference type="ARBA" id="ARBA00022989"/>
    </source>
</evidence>
<evidence type="ECO:0000256" key="8">
    <source>
        <dbReference type="ARBA" id="ARBA00023136"/>
    </source>
</evidence>
<dbReference type="EnsemblPlants" id="Solyc02g070560.3.1">
    <property type="protein sequence ID" value="Solyc02g070560.3.1"/>
    <property type="gene ID" value="Solyc02g070560.3"/>
</dbReference>
<comment type="similarity">
    <text evidence="3 10">Belongs to the universal ribosomal protein uS11 family.</text>
</comment>
<accession>A0A3Q7F2G2</accession>
<dbReference type="GO" id="GO:0008963">
    <property type="term" value="F:phospho-N-acetylmuramoyl-pentapeptide-transferase activity"/>
    <property type="evidence" value="ECO:0007669"/>
    <property type="project" value="InterPro"/>
</dbReference>
<dbReference type="Pfam" id="PF00953">
    <property type="entry name" value="Glycos_transf_4"/>
    <property type="match status" value="1"/>
</dbReference>
<comment type="subcellular location">
    <subcellularLocation>
        <location evidence="1">Membrane</location>
        <topology evidence="1">Multi-pass membrane protein</topology>
    </subcellularLocation>
</comment>
<evidence type="ECO:0000313" key="13">
    <source>
        <dbReference type="EnsemblPlants" id="Solyc02g070560.3.1"/>
    </source>
</evidence>
<keyword evidence="14" id="KW-1185">Reference proteome</keyword>
<comment type="similarity">
    <text evidence="2">Belongs to the glycosyltransferase 4 family. MraY subfamily.</text>
</comment>
<feature type="transmembrane region" description="Helical" evidence="12">
    <location>
        <begin position="494"/>
        <end position="515"/>
    </location>
</feature>
<feature type="compositionally biased region" description="Basic residues" evidence="11">
    <location>
        <begin position="657"/>
        <end position="666"/>
    </location>
</feature>
<dbReference type="GO" id="GO:1990904">
    <property type="term" value="C:ribonucleoprotein complex"/>
    <property type="evidence" value="ECO:0007669"/>
    <property type="project" value="UniProtKB-KW"/>
</dbReference>
<dbReference type="Proteomes" id="UP000004994">
    <property type="component" value="Chromosome 2"/>
</dbReference>
<evidence type="ECO:0000256" key="10">
    <source>
        <dbReference type="RuleBase" id="RU003629"/>
    </source>
</evidence>
<reference evidence="15" key="3">
    <citation type="journal article" date="2022" name="Plant Commun.">
        <title>Cryo-EM structure and rRNA modification sites of a plant ribosome.</title>
        <authorList>
            <person name="Cottilli P."/>
            <person name="Itoh Y."/>
            <person name="Nobe Y."/>
            <person name="Petrov A.S."/>
            <person name="Lison P."/>
            <person name="Taoka M."/>
            <person name="Amunts A."/>
        </authorList>
    </citation>
    <scope>STRUCTURE BY ELECTRON MICROSCOPY (2.53 ANGSTROMS) OF 518-666</scope>
</reference>
<dbReference type="PDB" id="7QIX">
    <property type="method" value="EM"/>
    <property type="resolution" value="2.53 A"/>
    <property type="chains" value="S=518-666"/>
</dbReference>
<dbReference type="Pfam" id="PF00411">
    <property type="entry name" value="Ribosomal_S11"/>
    <property type="match status" value="1"/>
</dbReference>
<evidence type="ECO:0000256" key="11">
    <source>
        <dbReference type="SAM" id="MobiDB-lite"/>
    </source>
</evidence>